<dbReference type="InterPro" id="IPR006016">
    <property type="entry name" value="UspA"/>
</dbReference>
<protein>
    <recommendedName>
        <fullName evidence="2">RING-type E3 ubiquitin transferase</fullName>
        <ecNumber evidence="2">2.3.2.27</ecNumber>
    </recommendedName>
</protein>
<evidence type="ECO:0000313" key="7">
    <source>
        <dbReference type="Proteomes" id="UP000623129"/>
    </source>
</evidence>
<evidence type="ECO:0000259" key="5">
    <source>
        <dbReference type="PROSITE" id="PS50011"/>
    </source>
</evidence>
<dbReference type="EC" id="2.3.2.27" evidence="2"/>
<dbReference type="Pfam" id="PF00069">
    <property type="entry name" value="Pkinase"/>
    <property type="match status" value="1"/>
</dbReference>
<dbReference type="InterPro" id="IPR014729">
    <property type="entry name" value="Rossmann-like_a/b/a_fold"/>
</dbReference>
<dbReference type="InterPro" id="IPR000719">
    <property type="entry name" value="Prot_kinase_dom"/>
</dbReference>
<dbReference type="PROSITE" id="PS50011">
    <property type="entry name" value="PROTEIN_KINASE_DOM"/>
    <property type="match status" value="1"/>
</dbReference>
<dbReference type="SUPFAM" id="SSF52402">
    <property type="entry name" value="Adenine nucleotide alpha hydrolases-like"/>
    <property type="match status" value="1"/>
</dbReference>
<reference evidence="6" key="1">
    <citation type="submission" date="2020-01" db="EMBL/GenBank/DDBJ databases">
        <title>Genome sequence of Kobresia littledalei, the first chromosome-level genome in the family Cyperaceae.</title>
        <authorList>
            <person name="Qu G."/>
        </authorList>
    </citation>
    <scope>NUCLEOTIDE SEQUENCE</scope>
    <source>
        <strain evidence="6">C.B.Clarke</strain>
        <tissue evidence="6">Leaf</tissue>
    </source>
</reference>
<feature type="region of interest" description="Disordered" evidence="4">
    <location>
        <begin position="214"/>
        <end position="237"/>
    </location>
</feature>
<name>A0A833QZU5_9POAL</name>
<dbReference type="InterPro" id="IPR008271">
    <property type="entry name" value="Ser/Thr_kinase_AS"/>
</dbReference>
<feature type="domain" description="Protein kinase" evidence="5">
    <location>
        <begin position="415"/>
        <end position="681"/>
    </location>
</feature>
<keyword evidence="3" id="KW-0833">Ubl conjugation pathway</keyword>
<dbReference type="InterPro" id="IPR011009">
    <property type="entry name" value="Kinase-like_dom_sf"/>
</dbReference>
<dbReference type="CDD" id="cd01989">
    <property type="entry name" value="USP_STK_Ubox_N"/>
    <property type="match status" value="1"/>
</dbReference>
<dbReference type="GO" id="GO:0004672">
    <property type="term" value="F:protein kinase activity"/>
    <property type="evidence" value="ECO:0007669"/>
    <property type="project" value="InterPro"/>
</dbReference>
<dbReference type="Gene3D" id="1.10.510.10">
    <property type="entry name" value="Transferase(Phosphotransferase) domain 1"/>
    <property type="match status" value="1"/>
</dbReference>
<dbReference type="OrthoDB" id="4062651at2759"/>
<dbReference type="Gene3D" id="3.30.200.20">
    <property type="entry name" value="Phosphorylase Kinase, domain 1"/>
    <property type="match status" value="1"/>
</dbReference>
<dbReference type="Proteomes" id="UP000623129">
    <property type="component" value="Unassembled WGS sequence"/>
</dbReference>
<dbReference type="Pfam" id="PF00582">
    <property type="entry name" value="Usp"/>
    <property type="match status" value="1"/>
</dbReference>
<dbReference type="PANTHER" id="PTHR45647:SF139">
    <property type="entry name" value="OS02G0152300 PROTEIN"/>
    <property type="match status" value="1"/>
</dbReference>
<sequence length="730" mass="81324">MRRAGDPTSGTGKGNGVVVVAVDSDRNSQYALRWAADHLLARGQIFYLLHIRRKITSVPTLDGYLPISDVDDEVASQFLEQCDLQTKELLLPFQCFCSRRGLQCKEIILDEIDVAKGIVDFVMHGGVDKLVVGAPSHGAIAGAFIRAFGKPDVPTAVCRAAPDFCYVYVIAKGSKIVSVRPASCPNRSTNSQNLRLNGEIESTAKTSFQTVKSDPYTRETIEGTPRSSSDHSSITASSYDDRISDKIKWLDNNESGRFQETFVSCPSPSRAGLDLTSPAEYISRELINNSGRKLPPTLSTSSPHGNSFYQDAPGFLFKDSVDDLDAELERLKYELKRDTEMSLEDKYAEEFNKYSRDSLSHLTEENEKVISPIKQRKPTPITETREKRKLIEGFISEANYRRYSMDEIDLATDYFCDGLKIGEGGYGPVYKATLNHTLVAIKALRSDISTTQGLRQFQQELEVLSSMRHPNIIHLLGACPEYGCLVYEYMSKGSLEERLACQSGTPPLPWQLRFKIASEIATGLLFLHQQLPEPLVHRDLKPANILLDHNLMAKISDVGLARLIPSLPGGSNSTFYRMTAAAGTFCYIDPEYQKTGMVGTKSDVYALGIILLQLVTGRDPMGLTHSIMIALQEGNLADVLDPKVPDWPLDETKKLVELALNCSELRRKDRPELGSVIMPELTRMAAFAESKHDSEFFTQQKRSQSLKELPIVERDCFEETRIVKGASFML</sequence>
<dbReference type="GO" id="GO:0005524">
    <property type="term" value="F:ATP binding"/>
    <property type="evidence" value="ECO:0007669"/>
    <property type="project" value="InterPro"/>
</dbReference>
<proteinExistence type="predicted"/>
<organism evidence="6 7">
    <name type="scientific">Carex littledalei</name>
    <dbReference type="NCBI Taxonomy" id="544730"/>
    <lineage>
        <taxon>Eukaryota</taxon>
        <taxon>Viridiplantae</taxon>
        <taxon>Streptophyta</taxon>
        <taxon>Embryophyta</taxon>
        <taxon>Tracheophyta</taxon>
        <taxon>Spermatophyta</taxon>
        <taxon>Magnoliopsida</taxon>
        <taxon>Liliopsida</taxon>
        <taxon>Poales</taxon>
        <taxon>Cyperaceae</taxon>
        <taxon>Cyperoideae</taxon>
        <taxon>Cariceae</taxon>
        <taxon>Carex</taxon>
        <taxon>Carex subgen. Euthyceras</taxon>
    </lineage>
</organism>
<evidence type="ECO:0000256" key="4">
    <source>
        <dbReference type="SAM" id="MobiDB-lite"/>
    </source>
</evidence>
<dbReference type="InterPro" id="IPR051348">
    <property type="entry name" value="U-box_ubiquitin_ligases"/>
</dbReference>
<evidence type="ECO:0000256" key="1">
    <source>
        <dbReference type="ARBA" id="ARBA00000900"/>
    </source>
</evidence>
<dbReference type="Gene3D" id="3.40.50.620">
    <property type="entry name" value="HUPs"/>
    <property type="match status" value="1"/>
</dbReference>
<dbReference type="PROSITE" id="PS00108">
    <property type="entry name" value="PROTEIN_KINASE_ST"/>
    <property type="match status" value="1"/>
</dbReference>
<accession>A0A833QZU5</accession>
<dbReference type="PANTHER" id="PTHR45647">
    <property type="entry name" value="OS02G0152300 PROTEIN"/>
    <property type="match status" value="1"/>
</dbReference>
<dbReference type="GO" id="GO:0061630">
    <property type="term" value="F:ubiquitin protein ligase activity"/>
    <property type="evidence" value="ECO:0007669"/>
    <property type="project" value="UniProtKB-EC"/>
</dbReference>
<dbReference type="EMBL" id="SWLB01000017">
    <property type="protein sequence ID" value="KAF3327454.1"/>
    <property type="molecule type" value="Genomic_DNA"/>
</dbReference>
<comment type="caution">
    <text evidence="6">The sequence shown here is derived from an EMBL/GenBank/DDBJ whole genome shotgun (WGS) entry which is preliminary data.</text>
</comment>
<evidence type="ECO:0000256" key="2">
    <source>
        <dbReference type="ARBA" id="ARBA00012483"/>
    </source>
</evidence>
<keyword evidence="7" id="KW-1185">Reference proteome</keyword>
<comment type="catalytic activity">
    <reaction evidence="1">
        <text>S-ubiquitinyl-[E2 ubiquitin-conjugating enzyme]-L-cysteine + [acceptor protein]-L-lysine = [E2 ubiquitin-conjugating enzyme]-L-cysteine + N(6)-ubiquitinyl-[acceptor protein]-L-lysine.</text>
        <dbReference type="EC" id="2.3.2.27"/>
    </reaction>
</comment>
<dbReference type="SMART" id="SM00220">
    <property type="entry name" value="S_TKc"/>
    <property type="match status" value="1"/>
</dbReference>
<evidence type="ECO:0000256" key="3">
    <source>
        <dbReference type="ARBA" id="ARBA00022786"/>
    </source>
</evidence>
<evidence type="ECO:0000313" key="6">
    <source>
        <dbReference type="EMBL" id="KAF3327454.1"/>
    </source>
</evidence>
<dbReference type="AlphaFoldDB" id="A0A833QZU5"/>
<dbReference type="SUPFAM" id="SSF56112">
    <property type="entry name" value="Protein kinase-like (PK-like)"/>
    <property type="match status" value="1"/>
</dbReference>
<gene>
    <name evidence="6" type="ORF">FCM35_KLT07572</name>
</gene>